<proteinExistence type="predicted"/>
<keyword evidence="6" id="KW-1185">Reference proteome</keyword>
<dbReference type="OrthoDB" id="2421129at2759"/>
<dbReference type="InterPro" id="IPR019775">
    <property type="entry name" value="WD40_repeat_CS"/>
</dbReference>
<dbReference type="GO" id="GO:0000724">
    <property type="term" value="P:double-strand break repair via homologous recombination"/>
    <property type="evidence" value="ECO:0007669"/>
    <property type="project" value="TreeGrafter"/>
</dbReference>
<accession>A0A0X8HWN0</accession>
<dbReference type="AlphaFoldDB" id="A0A0X8HWN0"/>
<reference evidence="5 6" key="1">
    <citation type="submission" date="2016-01" db="EMBL/GenBank/DDBJ databases">
        <title>Genome sequence of the yeast Holleya sinecauda.</title>
        <authorList>
            <person name="Dietrich F.S."/>
        </authorList>
    </citation>
    <scope>NUCLEOTIDE SEQUENCE [LARGE SCALE GENOMIC DNA]</scope>
    <source>
        <strain evidence="5 6">ATCC 58844</strain>
    </source>
</reference>
<dbReference type="GO" id="GO:0043130">
    <property type="term" value="F:ubiquitin binding"/>
    <property type="evidence" value="ECO:0007669"/>
    <property type="project" value="TreeGrafter"/>
</dbReference>
<organism evidence="5 6">
    <name type="scientific">Eremothecium sinecaudum</name>
    <dbReference type="NCBI Taxonomy" id="45286"/>
    <lineage>
        <taxon>Eukaryota</taxon>
        <taxon>Fungi</taxon>
        <taxon>Dikarya</taxon>
        <taxon>Ascomycota</taxon>
        <taxon>Saccharomycotina</taxon>
        <taxon>Saccharomycetes</taxon>
        <taxon>Saccharomycetales</taxon>
        <taxon>Saccharomycetaceae</taxon>
        <taxon>Eremothecium</taxon>
    </lineage>
</organism>
<feature type="region of interest" description="Disordered" evidence="4">
    <location>
        <begin position="571"/>
        <end position="598"/>
    </location>
</feature>
<evidence type="ECO:0000256" key="4">
    <source>
        <dbReference type="SAM" id="MobiDB-lite"/>
    </source>
</evidence>
<dbReference type="PROSITE" id="PS50294">
    <property type="entry name" value="WD_REPEATS_REGION"/>
    <property type="match status" value="1"/>
</dbReference>
<feature type="repeat" description="WD" evidence="3">
    <location>
        <begin position="107"/>
        <end position="142"/>
    </location>
</feature>
<dbReference type="InterPro" id="IPR036322">
    <property type="entry name" value="WD40_repeat_dom_sf"/>
</dbReference>
<dbReference type="SMART" id="SM00320">
    <property type="entry name" value="WD40"/>
    <property type="match status" value="5"/>
</dbReference>
<evidence type="ECO:0000313" key="5">
    <source>
        <dbReference type="EMBL" id="AMD22866.1"/>
    </source>
</evidence>
<dbReference type="InterPro" id="IPR021772">
    <property type="entry name" value="WDR48/Bun107"/>
</dbReference>
<feature type="compositionally biased region" description="Low complexity" evidence="4">
    <location>
        <begin position="572"/>
        <end position="583"/>
    </location>
</feature>
<evidence type="ECO:0000256" key="1">
    <source>
        <dbReference type="ARBA" id="ARBA00022574"/>
    </source>
</evidence>
<protein>
    <submittedName>
        <fullName evidence="5">HHR097Wp</fullName>
    </submittedName>
</protein>
<dbReference type="SUPFAM" id="SSF50978">
    <property type="entry name" value="WD40 repeat-like"/>
    <property type="match status" value="1"/>
</dbReference>
<dbReference type="STRING" id="45286.A0A0X8HWN0"/>
<dbReference type="GeneID" id="28726231"/>
<dbReference type="Pfam" id="PF11816">
    <property type="entry name" value="DUF3337"/>
    <property type="match status" value="1"/>
</dbReference>
<feature type="repeat" description="WD" evidence="3">
    <location>
        <begin position="199"/>
        <end position="233"/>
    </location>
</feature>
<dbReference type="Pfam" id="PF00400">
    <property type="entry name" value="WD40"/>
    <property type="match status" value="2"/>
</dbReference>
<evidence type="ECO:0000256" key="2">
    <source>
        <dbReference type="ARBA" id="ARBA00022737"/>
    </source>
</evidence>
<dbReference type="PANTHER" id="PTHR19862:SF14">
    <property type="entry name" value="WD REPEAT-CONTAINING PROTEIN 48"/>
    <property type="match status" value="1"/>
</dbReference>
<evidence type="ECO:0000256" key="3">
    <source>
        <dbReference type="PROSITE-ProRule" id="PRU00221"/>
    </source>
</evidence>
<gene>
    <name evidence="5" type="ORF">AW171_hschr84925</name>
</gene>
<keyword evidence="1 3" id="KW-0853">WD repeat</keyword>
<dbReference type="PANTHER" id="PTHR19862">
    <property type="entry name" value="WD REPEAT-CONTAINING PROTEIN 48"/>
    <property type="match status" value="1"/>
</dbReference>
<dbReference type="InterPro" id="IPR051246">
    <property type="entry name" value="WDR48"/>
</dbReference>
<dbReference type="InterPro" id="IPR001680">
    <property type="entry name" value="WD40_rpt"/>
</dbReference>
<dbReference type="EMBL" id="CP014248">
    <property type="protein sequence ID" value="AMD22866.1"/>
    <property type="molecule type" value="Genomic_DNA"/>
</dbReference>
<name>A0A0X8HWN0_9SACH</name>
<dbReference type="InterPro" id="IPR015943">
    <property type="entry name" value="WD40/YVTN_repeat-like_dom_sf"/>
</dbReference>
<evidence type="ECO:0000313" key="6">
    <source>
        <dbReference type="Proteomes" id="UP000243052"/>
    </source>
</evidence>
<dbReference type="Gene3D" id="2.130.10.10">
    <property type="entry name" value="YVTN repeat-like/Quinoprotein amine dehydrogenase"/>
    <property type="match status" value="1"/>
</dbReference>
<sequence length="945" mass="106112">MNQHTMSYGLVPPQSTKNHDMHILPITKFELVHDGFLTCGRDGTLVKHFYFDYPEGYPKRIRMQIHSDWISGMVRVNDYTFLTVSHDFSVSLLKLQEFSNNWSSVILGYHDDYVKCIELLPHEDGVRFVTAGLDKKVKFWSLLENSASLLFEYDNSQPHETGAVYALCALSPSHVIIGDNNGELKIISAVTGELLYKLTDSHASNIRLAKVLQGGKTLITASSDGYVNIWDVNALVSGQLQYALLSQWRRDCSVWCVLDGLNENEILLGDSKGRITSIIRKDDYWQQCSEIDLLVNARENSCGILSMVFTDENKDKLWFSYSSDSNLYLLSLKDSTNTLQCVEGGSALVKSSLLTNRRNVITLNTAGEVQKWDIVSCELVDTFGPNDGSFDDLVKSHCTKEILPHWCSVSIKTGKLFVKLNERLNSTEVYGTALKGYEIINGVEVNDDQRYNLGRLAINSILYEFIRYETKIDKLIRSDLATSKKPSSLNLLNMGDDPSINREPSSSNLKKVSLFTKMTGGTSSSVPTRSVSPSSVPSTPFATDMYHFENRTVDQSDLLLMPKPTTATQGFRVCSQSVQSSSRIPSTAPEMGDKANPRNYHTLPWGDTKAFNPVGPPSQDTAGSSLFVLKSLPSTPPPEGNGYLLPYPTACSHLAHENSSRAAETAPGSTPKDIEFMSDYLATIADTYRHQVSTKQSGFKKFGRKAPDSQFVRDEDAPVIKIKKPCLFLVNYLRAGSCGDTVLFSTVIPAPDYDWNFEDIECATESEDMATDDPAKLDHIQRYALFRKLEQNLPYWLAKLLFQEEMTAKSYPKLNFIVTPWSDQSSSEPTVGKEEKCRHYTHNIFRKKAADIHSSLPSIADNCVRLNAPDMIKVKKIKQFVVERFESKTPEMKNRVSASVWLDLLCRDSVLDNEMTLGTIRSLYWKSNNDIVLSYRRKVCDSPDE</sequence>
<dbReference type="RefSeq" id="XP_017989862.1">
    <property type="nucleotide sequence ID" value="XM_018134373.1"/>
</dbReference>
<keyword evidence="2" id="KW-0677">Repeat</keyword>
<dbReference type="PROSITE" id="PS00678">
    <property type="entry name" value="WD_REPEATS_1"/>
    <property type="match status" value="1"/>
</dbReference>
<dbReference type="Proteomes" id="UP000243052">
    <property type="component" value="Chromosome viii"/>
</dbReference>
<dbReference type="PROSITE" id="PS50082">
    <property type="entry name" value="WD_REPEATS_2"/>
    <property type="match status" value="2"/>
</dbReference>